<protein>
    <recommendedName>
        <fullName evidence="6">N-acyl-L-amino-acid amidohydrolase</fullName>
    </recommendedName>
</protein>
<dbReference type="EMBL" id="JBHFFA010000002">
    <property type="protein sequence ID" value="KAL2641869.1"/>
    <property type="molecule type" value="Genomic_DNA"/>
</dbReference>
<dbReference type="InterPro" id="IPR052083">
    <property type="entry name" value="Aminoacylase-1_M20A"/>
</dbReference>
<comment type="caution">
    <text evidence="4">The sequence shown here is derived from an EMBL/GenBank/DDBJ whole genome shotgun (WGS) entry which is preliminary data.</text>
</comment>
<evidence type="ECO:0008006" key="6">
    <source>
        <dbReference type="Google" id="ProtNLM"/>
    </source>
</evidence>
<accession>A0ABD1Z4N6</accession>
<dbReference type="AlphaFoldDB" id="A0ABD1Z4N6"/>
<dbReference type="Gene3D" id="3.40.630.10">
    <property type="entry name" value="Zn peptidases"/>
    <property type="match status" value="1"/>
</dbReference>
<dbReference type="GO" id="GO:0016787">
    <property type="term" value="F:hydrolase activity"/>
    <property type="evidence" value="ECO:0007669"/>
    <property type="project" value="UniProtKB-KW"/>
</dbReference>
<name>A0ABD1Z4N6_9MARC</name>
<evidence type="ECO:0000313" key="4">
    <source>
        <dbReference type="EMBL" id="KAL2641869.1"/>
    </source>
</evidence>
<keyword evidence="3" id="KW-0812">Transmembrane</keyword>
<dbReference type="SUPFAM" id="SSF53187">
    <property type="entry name" value="Zn-dependent exopeptidases"/>
    <property type="match status" value="1"/>
</dbReference>
<feature type="compositionally biased region" description="Gly residues" evidence="2">
    <location>
        <begin position="74"/>
        <end position="88"/>
    </location>
</feature>
<feature type="transmembrane region" description="Helical" evidence="3">
    <location>
        <begin position="20"/>
        <end position="40"/>
    </location>
</feature>
<keyword evidence="3" id="KW-1133">Transmembrane helix</keyword>
<keyword evidence="1" id="KW-0378">Hydrolase</keyword>
<organism evidence="4 5">
    <name type="scientific">Riccia fluitans</name>
    <dbReference type="NCBI Taxonomy" id="41844"/>
    <lineage>
        <taxon>Eukaryota</taxon>
        <taxon>Viridiplantae</taxon>
        <taxon>Streptophyta</taxon>
        <taxon>Embryophyta</taxon>
        <taxon>Marchantiophyta</taxon>
        <taxon>Marchantiopsida</taxon>
        <taxon>Marchantiidae</taxon>
        <taxon>Marchantiales</taxon>
        <taxon>Ricciaceae</taxon>
        <taxon>Riccia</taxon>
    </lineage>
</organism>
<dbReference type="Pfam" id="PF01546">
    <property type="entry name" value="Peptidase_M20"/>
    <property type="match status" value="1"/>
</dbReference>
<dbReference type="PANTHER" id="PTHR45892">
    <property type="entry name" value="AMINOACYLASE-1"/>
    <property type="match status" value="1"/>
</dbReference>
<evidence type="ECO:0000256" key="1">
    <source>
        <dbReference type="ARBA" id="ARBA00022801"/>
    </source>
</evidence>
<dbReference type="PANTHER" id="PTHR45892:SF1">
    <property type="entry name" value="AMINOACYLASE-1"/>
    <property type="match status" value="1"/>
</dbReference>
<keyword evidence="5" id="KW-1185">Reference proteome</keyword>
<dbReference type="Proteomes" id="UP001605036">
    <property type="component" value="Unassembled WGS sequence"/>
</dbReference>
<proteinExistence type="predicted"/>
<dbReference type="InterPro" id="IPR001261">
    <property type="entry name" value="ArgE/DapE_CS"/>
</dbReference>
<reference evidence="4 5" key="1">
    <citation type="submission" date="2024-09" db="EMBL/GenBank/DDBJ databases">
        <title>Chromosome-scale assembly of Riccia fluitans.</title>
        <authorList>
            <person name="Paukszto L."/>
            <person name="Sawicki J."/>
            <person name="Karawczyk K."/>
            <person name="Piernik-Szablinska J."/>
            <person name="Szczecinska M."/>
            <person name="Mazdziarz M."/>
        </authorList>
    </citation>
    <scope>NUCLEOTIDE SEQUENCE [LARGE SCALE GENOMIC DNA]</scope>
    <source>
        <strain evidence="4">Rf_01</strain>
        <tissue evidence="4">Aerial parts of the thallus</tissue>
    </source>
</reference>
<sequence>MARIRNGTRECCEELDYSLAFIFVSLACLLVFFVGLMIIYSTHSPKCVCQGSDAVITRGAPTDEPTDPDEGGESGEGGGGEKGGGGGGDGIMRIRSKRKLKANYVNNPVVNTFRKYLRIRTDHPNPDYCCASVYIYSVVNSIDFLHVKEVSFAASSSIYKPVLIITWRGLNSSLPSILLNSHMDVVGADASAWTHHPFLAFMEKNGDIYGRGAQDGKVSGMMYLEAIRNLIERGFVPTRNVHVIFTPDKELGGEEGFKAFAASQHFRDLNVGVALDGGLVSSKDFFIPFNGERAAWWLKIMASRSPTHGVHMLNNGSLENLFRSINKIMEYRQTLLDKITAGADPADVTSISPTYLSAGSSADPLTRLREYRKPHGQPEVPKDTVDCMHYLSRETS</sequence>
<dbReference type="PROSITE" id="PS51257">
    <property type="entry name" value="PROKAR_LIPOPROTEIN"/>
    <property type="match status" value="1"/>
</dbReference>
<evidence type="ECO:0000313" key="5">
    <source>
        <dbReference type="Proteomes" id="UP001605036"/>
    </source>
</evidence>
<keyword evidence="3" id="KW-0472">Membrane</keyword>
<evidence type="ECO:0000256" key="3">
    <source>
        <dbReference type="SAM" id="Phobius"/>
    </source>
</evidence>
<dbReference type="InterPro" id="IPR002933">
    <property type="entry name" value="Peptidase_M20"/>
</dbReference>
<feature type="region of interest" description="Disordered" evidence="2">
    <location>
        <begin position="58"/>
        <end position="88"/>
    </location>
</feature>
<evidence type="ECO:0000256" key="2">
    <source>
        <dbReference type="SAM" id="MobiDB-lite"/>
    </source>
</evidence>
<dbReference type="PROSITE" id="PS00758">
    <property type="entry name" value="ARGE_DAPE_CPG2_1"/>
    <property type="match status" value="1"/>
</dbReference>
<feature type="compositionally biased region" description="Acidic residues" evidence="2">
    <location>
        <begin position="64"/>
        <end position="73"/>
    </location>
</feature>
<gene>
    <name evidence="4" type="ORF">R1flu_009456</name>
</gene>